<evidence type="ECO:0000313" key="4">
    <source>
        <dbReference type="Proteomes" id="UP000605970"/>
    </source>
</evidence>
<comment type="caution">
    <text evidence="3">The sequence shown here is derived from an EMBL/GenBank/DDBJ whole genome shotgun (WGS) entry which is preliminary data.</text>
</comment>
<dbReference type="InterPro" id="IPR055937">
    <property type="entry name" value="DUF7515"/>
</dbReference>
<dbReference type="Proteomes" id="UP000605970">
    <property type="component" value="Unassembled WGS sequence"/>
</dbReference>
<evidence type="ECO:0000259" key="2">
    <source>
        <dbReference type="Pfam" id="PF24359"/>
    </source>
</evidence>
<dbReference type="EMBL" id="JABEBT010000218">
    <property type="protein sequence ID" value="KAF7623627.1"/>
    <property type="molecule type" value="Genomic_DNA"/>
</dbReference>
<reference evidence="3" key="1">
    <citation type="journal article" date="2020" name="Ecol. Evol.">
        <title>Genome structure and content of the rice root-knot nematode (Meloidogyne graminicola).</title>
        <authorList>
            <person name="Phan N.T."/>
            <person name="Danchin E.G.J."/>
            <person name="Klopp C."/>
            <person name="Perfus-Barbeoch L."/>
            <person name="Kozlowski D.K."/>
            <person name="Koutsovoulos G.D."/>
            <person name="Lopez-Roques C."/>
            <person name="Bouchez O."/>
            <person name="Zahm M."/>
            <person name="Besnard G."/>
            <person name="Bellafiore S."/>
        </authorList>
    </citation>
    <scope>NUCLEOTIDE SEQUENCE</scope>
    <source>
        <strain evidence="3">VN-18</strain>
    </source>
</reference>
<dbReference type="AlphaFoldDB" id="A0A8S9ZD33"/>
<evidence type="ECO:0000313" key="3">
    <source>
        <dbReference type="EMBL" id="KAF7623627.1"/>
    </source>
</evidence>
<feature type="domain" description="DUF7515" evidence="2">
    <location>
        <begin position="32"/>
        <end position="112"/>
    </location>
</feature>
<feature type="region of interest" description="Disordered" evidence="1">
    <location>
        <begin position="220"/>
        <end position="243"/>
    </location>
</feature>
<keyword evidence="4" id="KW-1185">Reference proteome</keyword>
<dbReference type="Pfam" id="PF24359">
    <property type="entry name" value="DUF7515"/>
    <property type="match status" value="1"/>
</dbReference>
<name>A0A8S9ZD33_9BILA</name>
<dbReference type="OrthoDB" id="5889369at2759"/>
<feature type="compositionally biased region" description="Low complexity" evidence="1">
    <location>
        <begin position="220"/>
        <end position="233"/>
    </location>
</feature>
<proteinExistence type="predicted"/>
<evidence type="ECO:0000256" key="1">
    <source>
        <dbReference type="SAM" id="MobiDB-lite"/>
    </source>
</evidence>
<gene>
    <name evidence="3" type="ORF">Mgra_00010080</name>
</gene>
<sequence length="255" mass="28940">MADECLLNLENFSLSDEGQSSQQGSDNEGIAKIQDFCNKIASTLRANEIGYIRDWDLGLHVFEDNGIDPFKLSLQLGFNSFEEFLRSEHMKPFIEIDDSDGVTTYHYPISKSGEKTAIHKEQAASFLELEKARKIRMRNNLNTRNECPNAERILAKRYKKRLGIEDELDKEEEERKKRNSSRYAVGRGKQVYVSRSSRPWPEKTETTGYKSLLLGGLISGSSSNSNRGTSSNSRGEKTTSVRGRRLSNRAILFSL</sequence>
<protein>
    <recommendedName>
        <fullName evidence="2">DUF7515 domain-containing protein</fullName>
    </recommendedName>
</protein>
<organism evidence="3 4">
    <name type="scientific">Meloidogyne graminicola</name>
    <dbReference type="NCBI Taxonomy" id="189291"/>
    <lineage>
        <taxon>Eukaryota</taxon>
        <taxon>Metazoa</taxon>
        <taxon>Ecdysozoa</taxon>
        <taxon>Nematoda</taxon>
        <taxon>Chromadorea</taxon>
        <taxon>Rhabditida</taxon>
        <taxon>Tylenchina</taxon>
        <taxon>Tylenchomorpha</taxon>
        <taxon>Tylenchoidea</taxon>
        <taxon>Meloidogynidae</taxon>
        <taxon>Meloidogyninae</taxon>
        <taxon>Meloidogyne</taxon>
    </lineage>
</organism>
<accession>A0A8S9ZD33</accession>